<comment type="caution">
    <text evidence="1">The sequence shown here is derived from an EMBL/GenBank/DDBJ whole genome shotgun (WGS) entry which is preliminary data.</text>
</comment>
<evidence type="ECO:0000313" key="2">
    <source>
        <dbReference type="Proteomes" id="UP001189429"/>
    </source>
</evidence>
<accession>A0ABN9SRH9</accession>
<reference evidence="1" key="1">
    <citation type="submission" date="2023-10" db="EMBL/GenBank/DDBJ databases">
        <authorList>
            <person name="Chen Y."/>
            <person name="Shah S."/>
            <person name="Dougan E. K."/>
            <person name="Thang M."/>
            <person name="Chan C."/>
        </authorList>
    </citation>
    <scope>NUCLEOTIDE SEQUENCE [LARGE SCALE GENOMIC DNA]</scope>
</reference>
<evidence type="ECO:0000313" key="1">
    <source>
        <dbReference type="EMBL" id="CAK0834587.1"/>
    </source>
</evidence>
<dbReference type="Proteomes" id="UP001189429">
    <property type="component" value="Unassembled WGS sequence"/>
</dbReference>
<name>A0ABN9SRH9_9DINO</name>
<dbReference type="EMBL" id="CAUYUJ010012780">
    <property type="protein sequence ID" value="CAK0834587.1"/>
    <property type="molecule type" value="Genomic_DNA"/>
</dbReference>
<protein>
    <submittedName>
        <fullName evidence="1">Uncharacterized protein</fullName>
    </submittedName>
</protein>
<proteinExistence type="predicted"/>
<keyword evidence="2" id="KW-1185">Reference proteome</keyword>
<sequence>MAESTWRTSALLSASVPTFSSPNTRANHPVAYRVEPGPGANFYGKYGVGTRFTGRNMMGQQEVLTIKEMTYPTRITFNAGPVDVEHTFEEVGQGAANMSLSMKGPKMGRYQNHIGMQLETMRAFIELNIEQILAANPLDTSAPAAEGDYVETDQHKMAMAAAQNMYQQSLAQSVARAARR</sequence>
<gene>
    <name evidence="1" type="ORF">PCOR1329_LOCUS31973</name>
</gene>
<organism evidence="1 2">
    <name type="scientific">Prorocentrum cordatum</name>
    <dbReference type="NCBI Taxonomy" id="2364126"/>
    <lineage>
        <taxon>Eukaryota</taxon>
        <taxon>Sar</taxon>
        <taxon>Alveolata</taxon>
        <taxon>Dinophyceae</taxon>
        <taxon>Prorocentrales</taxon>
        <taxon>Prorocentraceae</taxon>
        <taxon>Prorocentrum</taxon>
    </lineage>
</organism>